<organism evidence="2 3">
    <name type="scientific">Nostoc flagelliforme CCNUN1</name>
    <dbReference type="NCBI Taxonomy" id="2038116"/>
    <lineage>
        <taxon>Bacteria</taxon>
        <taxon>Bacillati</taxon>
        <taxon>Cyanobacteriota</taxon>
        <taxon>Cyanophyceae</taxon>
        <taxon>Nostocales</taxon>
        <taxon>Nostocaceae</taxon>
        <taxon>Nostoc</taxon>
    </lineage>
</organism>
<sequence length="88" mass="9880">MTSIGKTIKIRSDVRPDLGYIIIDADDFDPRTQVLWTPEEIPPVEQKLEDSAEVPPVEQKSKPKTKRHPVTVTEETGETEEDVATPLP</sequence>
<dbReference type="AlphaFoldDB" id="A0A2K8SKZ5"/>
<protein>
    <submittedName>
        <fullName evidence="2">Uncharacterized protein</fullName>
    </submittedName>
</protein>
<reference evidence="2 3" key="1">
    <citation type="submission" date="2017-11" db="EMBL/GenBank/DDBJ databases">
        <title>Complete genome of a free-living desiccation-tolerant cyanobacterium and its photosynthetic adaptation to extreme terrestrial habitat.</title>
        <authorList>
            <person name="Shang J."/>
        </authorList>
    </citation>
    <scope>NUCLEOTIDE SEQUENCE [LARGE SCALE GENOMIC DNA]</scope>
    <source>
        <strain evidence="2 3">CCNUN1</strain>
    </source>
</reference>
<name>A0A2K8SKZ5_9NOSO</name>
<dbReference type="RefSeq" id="WP_100898151.1">
    <property type="nucleotide sequence ID" value="NZ_CAWNNC010000001.1"/>
</dbReference>
<evidence type="ECO:0000313" key="3">
    <source>
        <dbReference type="Proteomes" id="UP000232003"/>
    </source>
</evidence>
<dbReference type="KEGG" id="nfl:COO91_02045"/>
<accession>A0A2K8SKZ5</accession>
<dbReference type="EMBL" id="CP024785">
    <property type="protein sequence ID" value="AUB36144.1"/>
    <property type="molecule type" value="Genomic_DNA"/>
</dbReference>
<feature type="compositionally biased region" description="Acidic residues" evidence="1">
    <location>
        <begin position="75"/>
        <end position="88"/>
    </location>
</feature>
<evidence type="ECO:0000313" key="2">
    <source>
        <dbReference type="EMBL" id="AUB36144.1"/>
    </source>
</evidence>
<feature type="region of interest" description="Disordered" evidence="1">
    <location>
        <begin position="39"/>
        <end position="88"/>
    </location>
</feature>
<keyword evidence="3" id="KW-1185">Reference proteome</keyword>
<dbReference type="Proteomes" id="UP000232003">
    <property type="component" value="Chromosome"/>
</dbReference>
<gene>
    <name evidence="2" type="ORF">COO91_02045</name>
</gene>
<proteinExistence type="predicted"/>
<evidence type="ECO:0000256" key="1">
    <source>
        <dbReference type="SAM" id="MobiDB-lite"/>
    </source>
</evidence>